<dbReference type="EMBL" id="LLXI01000181">
    <property type="protein sequence ID" value="PKY42090.1"/>
    <property type="molecule type" value="Genomic_DNA"/>
</dbReference>
<gene>
    <name evidence="1" type="ORF">RhiirA4_455815</name>
</gene>
<dbReference type="AlphaFoldDB" id="A0A2I1G646"/>
<evidence type="ECO:0000313" key="2">
    <source>
        <dbReference type="Proteomes" id="UP000234323"/>
    </source>
</evidence>
<name>A0A2I1G646_9GLOM</name>
<sequence>MNGLKKLRQTLRRNGNKSRSNNKPLNEVYIYTPLPNHKNGYIIEFRHSDSSEIYYYKYKEIAGGTLTKYGYLVCDHYIRNYDNSKYNKNDFSEEIDYKTLFSVNSDDKECIFYQTVADKEQIALEKRWMNELREKGKLHISAYDDDGEWSTLMQHNNDFIISDNIQRRRLDEILNKIDLNNNDIPTRTLPPLSIHQLSNNNNSSVKENVENVENYNNYYEFYTPPLSPKTPPSSPIENFANITQKSLLNMNIRQRDKNKGKKYQEEQQQPKEKVKKLIHLTQPKFRKTPMVYTYDPEDALEYKDCRCDYCLIDDYYE</sequence>
<dbReference type="VEuPathDB" id="FungiDB:RhiirA1_511228"/>
<dbReference type="Proteomes" id="UP000234323">
    <property type="component" value="Unassembled WGS sequence"/>
</dbReference>
<evidence type="ECO:0000313" key="1">
    <source>
        <dbReference type="EMBL" id="PKY42090.1"/>
    </source>
</evidence>
<reference evidence="1 2" key="1">
    <citation type="submission" date="2015-10" db="EMBL/GenBank/DDBJ databases">
        <title>Genome analyses suggest a sexual origin of heterokaryosis in a supposedly ancient asexual fungus.</title>
        <authorList>
            <person name="Ropars J."/>
            <person name="Sedzielewska K."/>
            <person name="Noel J."/>
            <person name="Charron P."/>
            <person name="Farinelli L."/>
            <person name="Marton T."/>
            <person name="Kruger M."/>
            <person name="Pelin A."/>
            <person name="Brachmann A."/>
            <person name="Corradi N."/>
        </authorList>
    </citation>
    <scope>NUCLEOTIDE SEQUENCE [LARGE SCALE GENOMIC DNA]</scope>
    <source>
        <strain evidence="1 2">A4</strain>
    </source>
</reference>
<dbReference type="OrthoDB" id="2393577at2759"/>
<dbReference type="VEuPathDB" id="FungiDB:FUN_001543"/>
<accession>A0A2I1G646</accession>
<protein>
    <submittedName>
        <fullName evidence="1">Uncharacterized protein</fullName>
    </submittedName>
</protein>
<comment type="caution">
    <text evidence="1">The sequence shown here is derived from an EMBL/GenBank/DDBJ whole genome shotgun (WGS) entry which is preliminary data.</text>
</comment>
<keyword evidence="2" id="KW-1185">Reference proteome</keyword>
<proteinExistence type="predicted"/>
<organism evidence="1 2">
    <name type="scientific">Rhizophagus irregularis</name>
    <dbReference type="NCBI Taxonomy" id="588596"/>
    <lineage>
        <taxon>Eukaryota</taxon>
        <taxon>Fungi</taxon>
        <taxon>Fungi incertae sedis</taxon>
        <taxon>Mucoromycota</taxon>
        <taxon>Glomeromycotina</taxon>
        <taxon>Glomeromycetes</taxon>
        <taxon>Glomerales</taxon>
        <taxon>Glomeraceae</taxon>
        <taxon>Rhizophagus</taxon>
    </lineage>
</organism>
<dbReference type="VEuPathDB" id="FungiDB:RhiirFUN_026398"/>